<reference evidence="1 2" key="1">
    <citation type="journal article" date="2023" name="Commun. Biol.">
        <title>Genome analysis of Parmales, the sister group of diatoms, reveals the evolutionary specialization of diatoms from phago-mixotrophs to photoautotrophs.</title>
        <authorList>
            <person name="Ban H."/>
            <person name="Sato S."/>
            <person name="Yoshikawa S."/>
            <person name="Yamada K."/>
            <person name="Nakamura Y."/>
            <person name="Ichinomiya M."/>
            <person name="Sato N."/>
            <person name="Blanc-Mathieu R."/>
            <person name="Endo H."/>
            <person name="Kuwata A."/>
            <person name="Ogata H."/>
        </authorList>
    </citation>
    <scope>NUCLEOTIDE SEQUENCE [LARGE SCALE GENOMIC DNA]</scope>
</reference>
<dbReference type="Proteomes" id="UP001165060">
    <property type="component" value="Unassembled WGS sequence"/>
</dbReference>
<comment type="caution">
    <text evidence="1">The sequence shown here is derived from an EMBL/GenBank/DDBJ whole genome shotgun (WGS) entry which is preliminary data.</text>
</comment>
<proteinExistence type="predicted"/>
<organism evidence="1 2">
    <name type="scientific">Tetraparma gracilis</name>
    <dbReference type="NCBI Taxonomy" id="2962635"/>
    <lineage>
        <taxon>Eukaryota</taxon>
        <taxon>Sar</taxon>
        <taxon>Stramenopiles</taxon>
        <taxon>Ochrophyta</taxon>
        <taxon>Bolidophyceae</taxon>
        <taxon>Parmales</taxon>
        <taxon>Triparmaceae</taxon>
        <taxon>Tetraparma</taxon>
    </lineage>
</organism>
<evidence type="ECO:0000313" key="2">
    <source>
        <dbReference type="Proteomes" id="UP001165060"/>
    </source>
</evidence>
<sequence length="259" mass="26408">ALSVNHDVSTQEELFVKLTFVSGPDDEEVLDSDVSGIMDNGDVLTLSPGLYEAGLAFDDETVYSLQNAYGTVQCLSALGCSLSGAPHSTRRVLRVDNTGCCLLRLRGLLITNGAAHKGGGLFVKGGEVAVEACAFVGNTADSIGGAIYVVEADFSLYGVTFSGNSAGEAGSGDLHEMFDTASVYGECPEGFGVEPVRGRALNATGGVNGPGDFVSYSWSGCEDGYVLVEAVGAGAGRGGARDLGVAVGLVWFVAALSGV</sequence>
<dbReference type="SUPFAM" id="SSF51126">
    <property type="entry name" value="Pectin lyase-like"/>
    <property type="match status" value="1"/>
</dbReference>
<keyword evidence="2" id="KW-1185">Reference proteome</keyword>
<dbReference type="EMBL" id="BRYB01003723">
    <property type="protein sequence ID" value="GMI19510.1"/>
    <property type="molecule type" value="Genomic_DNA"/>
</dbReference>
<gene>
    <name evidence="1" type="ORF">TeGR_g9052</name>
</gene>
<name>A0ABQ6M514_9STRA</name>
<feature type="non-terminal residue" evidence="1">
    <location>
        <position position="1"/>
    </location>
</feature>
<accession>A0ABQ6M514</accession>
<protein>
    <recommendedName>
        <fullName evidence="3">Right handed beta helix domain-containing protein</fullName>
    </recommendedName>
</protein>
<evidence type="ECO:0008006" key="3">
    <source>
        <dbReference type="Google" id="ProtNLM"/>
    </source>
</evidence>
<evidence type="ECO:0000313" key="1">
    <source>
        <dbReference type="EMBL" id="GMI19510.1"/>
    </source>
</evidence>
<dbReference type="InterPro" id="IPR011050">
    <property type="entry name" value="Pectin_lyase_fold/virulence"/>
</dbReference>